<dbReference type="AlphaFoldDB" id="A0A8S1GTE2"/>
<keyword evidence="2" id="KW-0677">Repeat</keyword>
<dbReference type="InterPro" id="IPR050216">
    <property type="entry name" value="LRR_domain-containing"/>
</dbReference>
<dbReference type="EMBL" id="CAJGYM010000003">
    <property type="protein sequence ID" value="CAD6185893.1"/>
    <property type="molecule type" value="Genomic_DNA"/>
</dbReference>
<dbReference type="GO" id="GO:0005737">
    <property type="term" value="C:cytoplasm"/>
    <property type="evidence" value="ECO:0007669"/>
    <property type="project" value="TreeGrafter"/>
</dbReference>
<evidence type="ECO:0000313" key="4">
    <source>
        <dbReference type="EMBL" id="CAD6185893.1"/>
    </source>
</evidence>
<organism evidence="4 5">
    <name type="scientific">Caenorhabditis auriculariae</name>
    <dbReference type="NCBI Taxonomy" id="2777116"/>
    <lineage>
        <taxon>Eukaryota</taxon>
        <taxon>Metazoa</taxon>
        <taxon>Ecdysozoa</taxon>
        <taxon>Nematoda</taxon>
        <taxon>Chromadorea</taxon>
        <taxon>Rhabditida</taxon>
        <taxon>Rhabditina</taxon>
        <taxon>Rhabditomorpha</taxon>
        <taxon>Rhabditoidea</taxon>
        <taxon>Rhabditidae</taxon>
        <taxon>Peloderinae</taxon>
        <taxon>Caenorhabditis</taxon>
    </lineage>
</organism>
<dbReference type="InterPro" id="IPR003591">
    <property type="entry name" value="Leu-rich_rpt_typical-subtyp"/>
</dbReference>
<keyword evidence="5" id="KW-1185">Reference proteome</keyword>
<evidence type="ECO:0000313" key="5">
    <source>
        <dbReference type="Proteomes" id="UP000835052"/>
    </source>
</evidence>
<proteinExistence type="predicted"/>
<keyword evidence="1" id="KW-0433">Leucine-rich repeat</keyword>
<dbReference type="PANTHER" id="PTHR48051:SF42">
    <property type="entry name" value="LEUCINE-RICH REPEAT-CONTAINING PROTEIN 18-LIKE"/>
    <property type="match status" value="1"/>
</dbReference>
<accession>A0A8S1GTE2</accession>
<name>A0A8S1GTE2_9PELO</name>
<dbReference type="PROSITE" id="PS51450">
    <property type="entry name" value="LRR"/>
    <property type="match status" value="2"/>
</dbReference>
<gene>
    <name evidence="4" type="ORF">CAUJ_LOCUS1812</name>
</gene>
<dbReference type="InterPro" id="IPR032675">
    <property type="entry name" value="LRR_dom_sf"/>
</dbReference>
<evidence type="ECO:0000256" key="3">
    <source>
        <dbReference type="SAM" id="MobiDB-lite"/>
    </source>
</evidence>
<dbReference type="Gene3D" id="3.80.10.10">
    <property type="entry name" value="Ribonuclease Inhibitor"/>
    <property type="match status" value="1"/>
</dbReference>
<reference evidence="4" key="1">
    <citation type="submission" date="2020-10" db="EMBL/GenBank/DDBJ databases">
        <authorList>
            <person name="Kikuchi T."/>
        </authorList>
    </citation>
    <scope>NUCLEOTIDE SEQUENCE</scope>
    <source>
        <strain evidence="4">NKZ352</strain>
    </source>
</reference>
<dbReference type="Proteomes" id="UP000835052">
    <property type="component" value="Unassembled WGS sequence"/>
</dbReference>
<dbReference type="InterPro" id="IPR001611">
    <property type="entry name" value="Leu-rich_rpt"/>
</dbReference>
<dbReference type="PANTHER" id="PTHR48051">
    <property type="match status" value="1"/>
</dbReference>
<protein>
    <submittedName>
        <fullName evidence="4">Uncharacterized protein</fullName>
    </submittedName>
</protein>
<dbReference type="OrthoDB" id="1394818at2759"/>
<dbReference type="SUPFAM" id="SSF52058">
    <property type="entry name" value="L domain-like"/>
    <property type="match status" value="1"/>
</dbReference>
<feature type="region of interest" description="Disordered" evidence="3">
    <location>
        <begin position="178"/>
        <end position="199"/>
    </location>
</feature>
<evidence type="ECO:0000256" key="1">
    <source>
        <dbReference type="ARBA" id="ARBA00022614"/>
    </source>
</evidence>
<sequence>MPQELSLKDLKNLQEDDEIDLSASGLTEVPRQLHLLPRLTNVDLGSNKLVSLPNEICSMKRLVKLELGNNRIHNLPNDIGNLASLQHLSLYNNQIEELPLSFANLKALKFLDLKNNPLEAKLAKVAGNCGNEKECRLAAPKVLAFVAENKRLFEFQKEKADKILKKIHDKNEADLKKINKEKAKKEKAQKSLEGKEEFF</sequence>
<evidence type="ECO:0000256" key="2">
    <source>
        <dbReference type="ARBA" id="ARBA00022737"/>
    </source>
</evidence>
<dbReference type="SMART" id="SM00369">
    <property type="entry name" value="LRR_TYP"/>
    <property type="match status" value="4"/>
</dbReference>
<dbReference type="Pfam" id="PF13855">
    <property type="entry name" value="LRR_8"/>
    <property type="match status" value="1"/>
</dbReference>
<comment type="caution">
    <text evidence="4">The sequence shown here is derived from an EMBL/GenBank/DDBJ whole genome shotgun (WGS) entry which is preliminary data.</text>
</comment>